<dbReference type="InterPro" id="IPR032589">
    <property type="entry name" value="DUF4910"/>
</dbReference>
<dbReference type="RefSeq" id="WP_318782598.1">
    <property type="nucleotide sequence ID" value="NZ_AQGV01000012.1"/>
</dbReference>
<dbReference type="Gene3D" id="3.40.630.10">
    <property type="entry name" value="Zn peptidases"/>
    <property type="match status" value="1"/>
</dbReference>
<organism evidence="4 5">
    <name type="scientific">Pseudoalteromonas aurantia 208</name>
    <dbReference type="NCBI Taxonomy" id="1314867"/>
    <lineage>
        <taxon>Bacteria</taxon>
        <taxon>Pseudomonadati</taxon>
        <taxon>Pseudomonadota</taxon>
        <taxon>Gammaproteobacteria</taxon>
        <taxon>Alteromonadales</taxon>
        <taxon>Pseudoalteromonadaceae</taxon>
        <taxon>Pseudoalteromonas</taxon>
    </lineage>
</organism>
<dbReference type="InterPro" id="IPR032610">
    <property type="entry name" value="DUF2172"/>
</dbReference>
<dbReference type="Proteomes" id="UP000615755">
    <property type="component" value="Unassembled WGS sequence"/>
</dbReference>
<feature type="domain" description="DUF4910" evidence="3">
    <location>
        <begin position="16"/>
        <end position="356"/>
    </location>
</feature>
<accession>A0ABR9E8S2</accession>
<dbReference type="Pfam" id="PF16221">
    <property type="entry name" value="HTH_47"/>
    <property type="match status" value="1"/>
</dbReference>
<evidence type="ECO:0000259" key="3">
    <source>
        <dbReference type="Pfam" id="PF16254"/>
    </source>
</evidence>
<sequence>MNKKTVPFTALGLEMHQWAKELFPICRSLTGDGVRETLSYIQKFVPELEVHSVPSGSMVFDWQVPQEWKISEAYILAPDGSKIIDYKDHNLHVLNYSTAVNEIMPLKELQQHLYSLPEQPDAIPYVTSYYAPRWGFCLTQKQRDSLKSGNYKVVIDSEHFDGELNYGEYYLPGESDEEVLISTYICHPSMANNELSGPVVTMALIQQLQQWKGRKYSYRFVFVPETIGAIAFLSQRLKEIKRRIIAGYVLTCIGDERNHSYLQSRMENTLSDRAAMHMFDYFAPNYCLYDYLSRGSDERQYCAPGVDLPIGSIMRTRYGDYPEYHTSLDDLNLVTASGLSGGLESVYKAIQLIEANAYYSVTVLCEPQLGKRGLYPTLSSMSLDYTDVRTLTNFITYCDGKHDLIAIAEKIKVNALELLPTLNRLLKEGLLVKVEENNVEIE</sequence>
<evidence type="ECO:0000313" key="4">
    <source>
        <dbReference type="EMBL" id="MBE0367392.1"/>
    </source>
</evidence>
<dbReference type="InterPro" id="IPR032622">
    <property type="entry name" value="UCP01524_HTH"/>
</dbReference>
<proteinExistence type="predicted"/>
<keyword evidence="5" id="KW-1185">Reference proteome</keyword>
<dbReference type="PIRSF" id="PIRSF015244">
    <property type="entry name" value="UCP015244"/>
    <property type="match status" value="1"/>
</dbReference>
<dbReference type="Pfam" id="PF09940">
    <property type="entry name" value="DUF2172"/>
    <property type="match status" value="1"/>
</dbReference>
<evidence type="ECO:0000259" key="2">
    <source>
        <dbReference type="Pfam" id="PF16221"/>
    </source>
</evidence>
<dbReference type="EMBL" id="AQGV01000012">
    <property type="protein sequence ID" value="MBE0367392.1"/>
    <property type="molecule type" value="Genomic_DNA"/>
</dbReference>
<comment type="caution">
    <text evidence="4">The sequence shown here is derived from an EMBL/GenBank/DDBJ whole genome shotgun (WGS) entry which is preliminary data.</text>
</comment>
<name>A0ABR9E8S2_9GAMM</name>
<gene>
    <name evidence="4" type="ORF">PAUR_a0744</name>
</gene>
<feature type="domain" description="DUF2172" evidence="1">
    <location>
        <begin position="67"/>
        <end position="158"/>
    </location>
</feature>
<feature type="domain" description="UCP01524 winged helix-turn-helix" evidence="2">
    <location>
        <begin position="359"/>
        <end position="432"/>
    </location>
</feature>
<evidence type="ECO:0000313" key="5">
    <source>
        <dbReference type="Proteomes" id="UP000615755"/>
    </source>
</evidence>
<protein>
    <recommendedName>
        <fullName evidence="6">Aminopeptidase</fullName>
    </recommendedName>
</protein>
<dbReference type="SUPFAM" id="SSF53187">
    <property type="entry name" value="Zn-dependent exopeptidases"/>
    <property type="match status" value="1"/>
</dbReference>
<dbReference type="Pfam" id="PF16254">
    <property type="entry name" value="DUF4910"/>
    <property type="match status" value="1"/>
</dbReference>
<dbReference type="InterPro" id="IPR012353">
    <property type="entry name" value="UCP015244"/>
</dbReference>
<dbReference type="InterPro" id="IPR036388">
    <property type="entry name" value="WH-like_DNA-bd_sf"/>
</dbReference>
<evidence type="ECO:0000259" key="1">
    <source>
        <dbReference type="Pfam" id="PF09940"/>
    </source>
</evidence>
<reference evidence="4 5" key="1">
    <citation type="submission" date="2015-03" db="EMBL/GenBank/DDBJ databases">
        <title>Genome sequence of Pseudoalteromonas aurantia.</title>
        <authorList>
            <person name="Xie B.-B."/>
            <person name="Rong J.-C."/>
            <person name="Qin Q.-L."/>
            <person name="Zhang Y.-Z."/>
        </authorList>
    </citation>
    <scope>NUCLEOTIDE SEQUENCE [LARGE SCALE GENOMIC DNA]</scope>
    <source>
        <strain evidence="4 5">208</strain>
    </source>
</reference>
<dbReference type="Gene3D" id="1.10.10.10">
    <property type="entry name" value="Winged helix-like DNA-binding domain superfamily/Winged helix DNA-binding domain"/>
    <property type="match status" value="1"/>
</dbReference>
<dbReference type="Gene3D" id="3.50.30.90">
    <property type="match status" value="1"/>
</dbReference>
<evidence type="ECO:0008006" key="6">
    <source>
        <dbReference type="Google" id="ProtNLM"/>
    </source>
</evidence>